<protein>
    <submittedName>
        <fullName evidence="1">Uncharacterized protein</fullName>
    </submittedName>
</protein>
<comment type="caution">
    <text evidence="1">The sequence shown here is derived from an EMBL/GenBank/DDBJ whole genome shotgun (WGS) entry which is preliminary data.</text>
</comment>
<accession>A0A4Q1JRV7</accession>
<evidence type="ECO:0000313" key="2">
    <source>
        <dbReference type="Proteomes" id="UP000289784"/>
    </source>
</evidence>
<reference evidence="1 2" key="1">
    <citation type="submission" date="2019-01" db="EMBL/GenBank/DDBJ databases">
        <title>Pseudoxanthomonas composti sp. nov., isolated from compost.</title>
        <authorList>
            <person name="Yang G."/>
        </authorList>
    </citation>
    <scope>NUCLEOTIDE SEQUENCE [LARGE SCALE GENOMIC DNA]</scope>
    <source>
        <strain evidence="1 2">GSS15</strain>
    </source>
</reference>
<dbReference type="RefSeq" id="WP_129472525.1">
    <property type="nucleotide sequence ID" value="NZ_SAWZ01000013.1"/>
</dbReference>
<dbReference type="EMBL" id="SAWZ01000013">
    <property type="protein sequence ID" value="RXQ99898.1"/>
    <property type="molecule type" value="Genomic_DNA"/>
</dbReference>
<dbReference type="AlphaFoldDB" id="A0A4Q1JRV7"/>
<dbReference type="Proteomes" id="UP000289784">
    <property type="component" value="Unassembled WGS sequence"/>
</dbReference>
<evidence type="ECO:0000313" key="1">
    <source>
        <dbReference type="EMBL" id="RXQ99898.1"/>
    </source>
</evidence>
<organism evidence="1 2">
    <name type="scientific">Pseudoxanthomonas composti</name>
    <dbReference type="NCBI Taxonomy" id="2137479"/>
    <lineage>
        <taxon>Bacteria</taxon>
        <taxon>Pseudomonadati</taxon>
        <taxon>Pseudomonadota</taxon>
        <taxon>Gammaproteobacteria</taxon>
        <taxon>Lysobacterales</taxon>
        <taxon>Lysobacteraceae</taxon>
        <taxon>Pseudoxanthomonas</taxon>
    </lineage>
</organism>
<gene>
    <name evidence="1" type="ORF">EPA99_17385</name>
</gene>
<name>A0A4Q1JRV7_9GAMM</name>
<keyword evidence="2" id="KW-1185">Reference proteome</keyword>
<sequence>MSSDTRSLHHMLDALERMLANGAAGDPSFATRVMAEAGRIVGTAPPEQVARINREVGELLERHGIMPENPGAAG</sequence>
<proteinExistence type="predicted"/>